<dbReference type="Proteomes" id="UP001165587">
    <property type="component" value="Unassembled WGS sequence"/>
</dbReference>
<gene>
    <name evidence="1" type="ORF">N1028_13455</name>
</gene>
<keyword evidence="2" id="KW-1185">Reference proteome</keyword>
<proteinExistence type="predicted"/>
<evidence type="ECO:0000313" key="1">
    <source>
        <dbReference type="EMBL" id="MCS5726901.1"/>
    </source>
</evidence>
<sequence length="157" mass="16979">MTLTSILPTLRATIPDPLLIDRWPEWTHPTTTDVVVSGVSLLRLVEICDTPCVHVAAAVIPGTHGRPSGLEQASVIVTRVTAISSVGTVELDADLERFFAKGQPCLRASPLGKRYGWGTHHDLEARVALYALGTADYDRLLNDPALIQKAAMRSSRA</sequence>
<dbReference type="InterPro" id="IPR046155">
    <property type="entry name" value="DUF6157"/>
</dbReference>
<reference evidence="1" key="1">
    <citation type="submission" date="2022-08" db="EMBL/GenBank/DDBJ databases">
        <authorList>
            <person name="Deng Y."/>
            <person name="Han X.-F."/>
            <person name="Zhang Y.-Q."/>
        </authorList>
    </citation>
    <scope>NUCLEOTIDE SEQUENCE</scope>
    <source>
        <strain evidence="1">CPCC 203407</strain>
    </source>
</reference>
<protein>
    <submittedName>
        <fullName evidence="1">DUF6157 family protein</fullName>
    </submittedName>
</protein>
<comment type="caution">
    <text evidence="1">The sequence shown here is derived from an EMBL/GenBank/DDBJ whole genome shotgun (WGS) entry which is preliminary data.</text>
</comment>
<dbReference type="EMBL" id="JANLCK010000007">
    <property type="protein sequence ID" value="MCS5726901.1"/>
    <property type="molecule type" value="Genomic_DNA"/>
</dbReference>
<evidence type="ECO:0000313" key="2">
    <source>
        <dbReference type="Proteomes" id="UP001165587"/>
    </source>
</evidence>
<accession>A0AA41XEU9</accession>
<dbReference type="RefSeq" id="WP_259529804.1">
    <property type="nucleotide sequence ID" value="NZ_JANLCK010000007.1"/>
</dbReference>
<dbReference type="AlphaFoldDB" id="A0AA41XEU9"/>
<organism evidence="1 2">
    <name type="scientific">Herbiconiux oxytropis</name>
    <dbReference type="NCBI Taxonomy" id="2970915"/>
    <lineage>
        <taxon>Bacteria</taxon>
        <taxon>Bacillati</taxon>
        <taxon>Actinomycetota</taxon>
        <taxon>Actinomycetes</taxon>
        <taxon>Micrococcales</taxon>
        <taxon>Microbacteriaceae</taxon>
        <taxon>Herbiconiux</taxon>
    </lineage>
</organism>
<dbReference type="Pfam" id="PF19654">
    <property type="entry name" value="DUF6157"/>
    <property type="match status" value="1"/>
</dbReference>
<name>A0AA41XEU9_9MICO</name>